<dbReference type="EMBL" id="JBAMMX010000004">
    <property type="protein sequence ID" value="KAK6942825.1"/>
    <property type="molecule type" value="Genomic_DNA"/>
</dbReference>
<sequence>QTSHLYRSSRYIDLECTVATEDHNQSSTKSSSLIPQVVTSEEAIAINPEPLGTAEVLKCPQHSIPWLSSRIPQKCSAPAAKDTNRFPTGLPMNDWFSPQHLTSPEAPEIPQTDSIPEAKLTKSSDAPETPKLVASGPQQTKPPSLTPPQLKPSPETTFLNARLVIDSSTSLFDPSKSQQYTVEVFAKMPHINPSPPVRANIAGISPNNAGLVLDIELFLPQQITSCFPLASIAQKNPFFPNAAEIGPIDPNPDTKSKIE</sequence>
<dbReference type="Proteomes" id="UP001370490">
    <property type="component" value="Unassembled WGS sequence"/>
</dbReference>
<proteinExistence type="predicted"/>
<comment type="caution">
    <text evidence="2">The sequence shown here is derived from an EMBL/GenBank/DDBJ whole genome shotgun (WGS) entry which is preliminary data.</text>
</comment>
<accession>A0AAN8ZR78</accession>
<keyword evidence="3" id="KW-1185">Reference proteome</keyword>
<name>A0AAN8ZR78_9MAGN</name>
<organism evidence="2 3">
    <name type="scientific">Dillenia turbinata</name>
    <dbReference type="NCBI Taxonomy" id="194707"/>
    <lineage>
        <taxon>Eukaryota</taxon>
        <taxon>Viridiplantae</taxon>
        <taxon>Streptophyta</taxon>
        <taxon>Embryophyta</taxon>
        <taxon>Tracheophyta</taxon>
        <taxon>Spermatophyta</taxon>
        <taxon>Magnoliopsida</taxon>
        <taxon>eudicotyledons</taxon>
        <taxon>Gunneridae</taxon>
        <taxon>Pentapetalae</taxon>
        <taxon>Dilleniales</taxon>
        <taxon>Dilleniaceae</taxon>
        <taxon>Dillenia</taxon>
    </lineage>
</organism>
<feature type="region of interest" description="Disordered" evidence="1">
    <location>
        <begin position="75"/>
        <end position="155"/>
    </location>
</feature>
<gene>
    <name evidence="2" type="ORF">RJ641_028202</name>
</gene>
<evidence type="ECO:0000256" key="1">
    <source>
        <dbReference type="SAM" id="MobiDB-lite"/>
    </source>
</evidence>
<feature type="non-terminal residue" evidence="2">
    <location>
        <position position="1"/>
    </location>
</feature>
<dbReference type="AlphaFoldDB" id="A0AAN8ZR78"/>
<evidence type="ECO:0000313" key="3">
    <source>
        <dbReference type="Proteomes" id="UP001370490"/>
    </source>
</evidence>
<evidence type="ECO:0000313" key="2">
    <source>
        <dbReference type="EMBL" id="KAK6942825.1"/>
    </source>
</evidence>
<protein>
    <submittedName>
        <fullName evidence="2">Uncharacterized protein</fullName>
    </submittedName>
</protein>
<reference evidence="2 3" key="1">
    <citation type="submission" date="2023-12" db="EMBL/GenBank/DDBJ databases">
        <title>A high-quality genome assembly for Dillenia turbinata (Dilleniales).</title>
        <authorList>
            <person name="Chanderbali A."/>
        </authorList>
    </citation>
    <scope>NUCLEOTIDE SEQUENCE [LARGE SCALE GENOMIC DNA]</scope>
    <source>
        <strain evidence="2">LSX21</strain>
        <tissue evidence="2">Leaf</tissue>
    </source>
</reference>